<dbReference type="GeneID" id="89969976"/>
<protein>
    <recommendedName>
        <fullName evidence="4">BAH domain-containing protein</fullName>
    </recommendedName>
</protein>
<dbReference type="AlphaFoldDB" id="A0AAV9NCK4"/>
<evidence type="ECO:0008006" key="4">
    <source>
        <dbReference type="Google" id="ProtNLM"/>
    </source>
</evidence>
<sequence length="199" mass="22949">MSLRQPHGLPKSEPKPYTPPPSDSQEPGDTSSLGSPPKVIKTDIPEPPAGYRDRKAKWYVPGRLFKIWALEDAEIHQKQFVLLSSRNIEGQGLLIGLYDGEDEQDGSFLRTHVLVRGPLPDEEPKFARDEDLLKQIYLDRSETNHIEVADQTWVELEHTYNIPFLNHKCVDCGVLSRPSLKRLRCAYIDWLRYDWEIDE</sequence>
<dbReference type="EMBL" id="JAVRRD010000011">
    <property type="protein sequence ID" value="KAK5053798.1"/>
    <property type="molecule type" value="Genomic_DNA"/>
</dbReference>
<organism evidence="2 3">
    <name type="scientific">Exophiala bonariae</name>
    <dbReference type="NCBI Taxonomy" id="1690606"/>
    <lineage>
        <taxon>Eukaryota</taxon>
        <taxon>Fungi</taxon>
        <taxon>Dikarya</taxon>
        <taxon>Ascomycota</taxon>
        <taxon>Pezizomycotina</taxon>
        <taxon>Eurotiomycetes</taxon>
        <taxon>Chaetothyriomycetidae</taxon>
        <taxon>Chaetothyriales</taxon>
        <taxon>Herpotrichiellaceae</taxon>
        <taxon>Exophiala</taxon>
    </lineage>
</organism>
<accession>A0AAV9NCK4</accession>
<proteinExistence type="predicted"/>
<gene>
    <name evidence="2" type="ORF">LTR84_001760</name>
</gene>
<feature type="compositionally biased region" description="Polar residues" evidence="1">
    <location>
        <begin position="23"/>
        <end position="34"/>
    </location>
</feature>
<keyword evidence="3" id="KW-1185">Reference proteome</keyword>
<name>A0AAV9NCK4_9EURO</name>
<evidence type="ECO:0000256" key="1">
    <source>
        <dbReference type="SAM" id="MobiDB-lite"/>
    </source>
</evidence>
<dbReference type="RefSeq" id="XP_064706923.1">
    <property type="nucleotide sequence ID" value="XM_064845378.1"/>
</dbReference>
<comment type="caution">
    <text evidence="2">The sequence shown here is derived from an EMBL/GenBank/DDBJ whole genome shotgun (WGS) entry which is preliminary data.</text>
</comment>
<evidence type="ECO:0000313" key="2">
    <source>
        <dbReference type="EMBL" id="KAK5053798.1"/>
    </source>
</evidence>
<feature type="region of interest" description="Disordered" evidence="1">
    <location>
        <begin position="1"/>
        <end position="52"/>
    </location>
</feature>
<reference evidence="2 3" key="1">
    <citation type="submission" date="2023-08" db="EMBL/GenBank/DDBJ databases">
        <title>Black Yeasts Isolated from many extreme environments.</title>
        <authorList>
            <person name="Coleine C."/>
            <person name="Stajich J.E."/>
            <person name="Selbmann L."/>
        </authorList>
    </citation>
    <scope>NUCLEOTIDE SEQUENCE [LARGE SCALE GENOMIC DNA]</scope>
    <source>
        <strain evidence="2 3">CCFEE 5792</strain>
    </source>
</reference>
<evidence type="ECO:0000313" key="3">
    <source>
        <dbReference type="Proteomes" id="UP001358417"/>
    </source>
</evidence>
<dbReference type="Proteomes" id="UP001358417">
    <property type="component" value="Unassembled WGS sequence"/>
</dbReference>